<dbReference type="AlphaFoldDB" id="A0A4R7KAU8"/>
<gene>
    <name evidence="2" type="ORF">EDD71_1238</name>
</gene>
<proteinExistence type="predicted"/>
<sequence length="158" mass="18406">MQRILVKGAMDEMMLRQLGADVISFHGLQCYVKFIVQGVEISYTYNINAKQKYFLQRIKPYPMNAGVFENVSDVVNSIKIDYEQFKNAIKSGNFQKFLDINRSAIEAARNLEDLFLYYNVSLEELEELKTQIDGIREKILKCAQNSPRIYFEKEPESL</sequence>
<evidence type="ECO:0000256" key="1">
    <source>
        <dbReference type="SAM" id="Coils"/>
    </source>
</evidence>
<dbReference type="Proteomes" id="UP000295325">
    <property type="component" value="Unassembled WGS sequence"/>
</dbReference>
<reference evidence="2 3" key="1">
    <citation type="submission" date="2019-03" db="EMBL/GenBank/DDBJ databases">
        <title>Genomic Encyclopedia of Type Strains, Phase IV (KMG-IV): sequencing the most valuable type-strain genomes for metagenomic binning, comparative biology and taxonomic classification.</title>
        <authorList>
            <person name="Goeker M."/>
        </authorList>
    </citation>
    <scope>NUCLEOTIDE SEQUENCE [LARGE SCALE GENOMIC DNA]</scope>
    <source>
        <strain evidence="2 3">DSM 24455</strain>
    </source>
</reference>
<dbReference type="OrthoDB" id="2057137at2"/>
<keyword evidence="3" id="KW-1185">Reference proteome</keyword>
<evidence type="ECO:0000313" key="2">
    <source>
        <dbReference type="EMBL" id="TDT50914.1"/>
    </source>
</evidence>
<dbReference type="EMBL" id="SOAZ01000023">
    <property type="protein sequence ID" value="TDT50914.1"/>
    <property type="molecule type" value="Genomic_DNA"/>
</dbReference>
<comment type="caution">
    <text evidence="2">The sequence shown here is derived from an EMBL/GenBank/DDBJ whole genome shotgun (WGS) entry which is preliminary data.</text>
</comment>
<protein>
    <submittedName>
        <fullName evidence="2">Uncharacterized protein</fullName>
    </submittedName>
</protein>
<accession>A0A4R7KAU8</accession>
<evidence type="ECO:0000313" key="3">
    <source>
        <dbReference type="Proteomes" id="UP000295325"/>
    </source>
</evidence>
<keyword evidence="1" id="KW-0175">Coiled coil</keyword>
<organism evidence="2 3">
    <name type="scientific">Fonticella tunisiensis</name>
    <dbReference type="NCBI Taxonomy" id="1096341"/>
    <lineage>
        <taxon>Bacteria</taxon>
        <taxon>Bacillati</taxon>
        <taxon>Bacillota</taxon>
        <taxon>Clostridia</taxon>
        <taxon>Eubacteriales</taxon>
        <taxon>Clostridiaceae</taxon>
        <taxon>Fonticella</taxon>
    </lineage>
</organism>
<feature type="coiled-coil region" evidence="1">
    <location>
        <begin position="118"/>
        <end position="145"/>
    </location>
</feature>
<name>A0A4R7KAU8_9CLOT</name>
<dbReference type="RefSeq" id="WP_133628905.1">
    <property type="nucleotide sequence ID" value="NZ_SOAZ01000023.1"/>
</dbReference>